<accession>A0AAV4F2Y7</accession>
<dbReference type="SUPFAM" id="SSF56219">
    <property type="entry name" value="DNase I-like"/>
    <property type="match status" value="1"/>
</dbReference>
<comment type="caution">
    <text evidence="1">The sequence shown here is derived from an EMBL/GenBank/DDBJ whole genome shotgun (WGS) entry which is preliminary data.</text>
</comment>
<dbReference type="AlphaFoldDB" id="A0AAV4F2Y7"/>
<dbReference type="Proteomes" id="UP000762676">
    <property type="component" value="Unassembled WGS sequence"/>
</dbReference>
<evidence type="ECO:0000313" key="1">
    <source>
        <dbReference type="EMBL" id="GFR67150.1"/>
    </source>
</evidence>
<dbReference type="Gene3D" id="3.60.10.10">
    <property type="entry name" value="Endonuclease/exonuclease/phosphatase"/>
    <property type="match status" value="1"/>
</dbReference>
<reference evidence="1 2" key="1">
    <citation type="journal article" date="2021" name="Elife">
        <title>Chloroplast acquisition without the gene transfer in kleptoplastic sea slugs, Plakobranchus ocellatus.</title>
        <authorList>
            <person name="Maeda T."/>
            <person name="Takahashi S."/>
            <person name="Yoshida T."/>
            <person name="Shimamura S."/>
            <person name="Takaki Y."/>
            <person name="Nagai Y."/>
            <person name="Toyoda A."/>
            <person name="Suzuki Y."/>
            <person name="Arimoto A."/>
            <person name="Ishii H."/>
            <person name="Satoh N."/>
            <person name="Nishiyama T."/>
            <person name="Hasebe M."/>
            <person name="Maruyama T."/>
            <person name="Minagawa J."/>
            <person name="Obokata J."/>
            <person name="Shigenobu S."/>
        </authorList>
    </citation>
    <scope>NUCLEOTIDE SEQUENCE [LARGE SCALE GENOMIC DNA]</scope>
</reference>
<keyword evidence="2" id="KW-1185">Reference proteome</keyword>
<evidence type="ECO:0000313" key="2">
    <source>
        <dbReference type="Proteomes" id="UP000762676"/>
    </source>
</evidence>
<name>A0AAV4F2Y7_9GAST</name>
<dbReference type="EMBL" id="BMAT01004048">
    <property type="protein sequence ID" value="GFR67150.1"/>
    <property type="molecule type" value="Genomic_DNA"/>
</dbReference>
<organism evidence="1 2">
    <name type="scientific">Elysia marginata</name>
    <dbReference type="NCBI Taxonomy" id="1093978"/>
    <lineage>
        <taxon>Eukaryota</taxon>
        <taxon>Metazoa</taxon>
        <taxon>Spiralia</taxon>
        <taxon>Lophotrochozoa</taxon>
        <taxon>Mollusca</taxon>
        <taxon>Gastropoda</taxon>
        <taxon>Heterobranchia</taxon>
        <taxon>Euthyneura</taxon>
        <taxon>Panpulmonata</taxon>
        <taxon>Sacoglossa</taxon>
        <taxon>Placobranchoidea</taxon>
        <taxon>Plakobranchidae</taxon>
        <taxon>Elysia</taxon>
    </lineage>
</organism>
<proteinExistence type="predicted"/>
<dbReference type="InterPro" id="IPR036691">
    <property type="entry name" value="Endo/exonu/phosph_ase_sf"/>
</dbReference>
<sequence>MLTPIAQKDLIGWKPISSRIISAKFTTKRKNINLQIVQCCAPTNDAEEEIKDSFYQQLQAELDNKKTNDIAILMGDFNARLGQTIRAMKKSWVLME</sequence>
<protein>
    <submittedName>
        <fullName evidence="1">Craniofacial development protein 2</fullName>
    </submittedName>
</protein>
<gene>
    <name evidence="1" type="ORF">ElyMa_001990100</name>
</gene>